<feature type="region of interest" description="Disordered" evidence="1">
    <location>
        <begin position="76"/>
        <end position="129"/>
    </location>
</feature>
<reference evidence="2 3" key="1">
    <citation type="journal article" date="2019" name="Sci. Rep.">
        <title>Orb-weaving spider Araneus ventricosus genome elucidates the spidroin gene catalogue.</title>
        <authorList>
            <person name="Kono N."/>
            <person name="Nakamura H."/>
            <person name="Ohtoshi R."/>
            <person name="Moran D.A.P."/>
            <person name="Shinohara A."/>
            <person name="Yoshida Y."/>
            <person name="Fujiwara M."/>
            <person name="Mori M."/>
            <person name="Tomita M."/>
            <person name="Arakawa K."/>
        </authorList>
    </citation>
    <scope>NUCLEOTIDE SEQUENCE [LARGE SCALE GENOMIC DNA]</scope>
</reference>
<evidence type="ECO:0000313" key="2">
    <source>
        <dbReference type="EMBL" id="GBO41044.1"/>
    </source>
</evidence>
<feature type="compositionally biased region" description="Polar residues" evidence="1">
    <location>
        <begin position="76"/>
        <end position="92"/>
    </location>
</feature>
<evidence type="ECO:0000313" key="3">
    <source>
        <dbReference type="Proteomes" id="UP000499080"/>
    </source>
</evidence>
<accession>A0A4Y2WWN6</accession>
<protein>
    <recommendedName>
        <fullName evidence="4">Nucleic-acid-binding protein from transposon X-element</fullName>
    </recommendedName>
</protein>
<comment type="caution">
    <text evidence="2">The sequence shown here is derived from an EMBL/GenBank/DDBJ whole genome shotgun (WGS) entry which is preliminary data.</text>
</comment>
<feature type="compositionally biased region" description="Polar residues" evidence="1">
    <location>
        <begin position="101"/>
        <end position="129"/>
    </location>
</feature>
<sequence length="152" mass="16737">MTPRCLKCGQSRTTNECEIKQRIEKPICINCNQVGHVAAYRGCAEFPKLTTAKKNRNNNFDSNKYLVNSNISYAQKASATRANTQDSEQQMSPPAHRPANNVKNQSAASASTCIESNVNNPPTPSISGINDLSELMTALKELRKLMKEAPTH</sequence>
<dbReference type="Proteomes" id="UP000499080">
    <property type="component" value="Unassembled WGS sequence"/>
</dbReference>
<keyword evidence="3" id="KW-1185">Reference proteome</keyword>
<proteinExistence type="predicted"/>
<dbReference type="EMBL" id="BGPR01066506">
    <property type="protein sequence ID" value="GBO41044.1"/>
    <property type="molecule type" value="Genomic_DNA"/>
</dbReference>
<evidence type="ECO:0008006" key="4">
    <source>
        <dbReference type="Google" id="ProtNLM"/>
    </source>
</evidence>
<dbReference type="OrthoDB" id="6435177at2759"/>
<evidence type="ECO:0000256" key="1">
    <source>
        <dbReference type="SAM" id="MobiDB-lite"/>
    </source>
</evidence>
<dbReference type="AlphaFoldDB" id="A0A4Y2WWN6"/>
<name>A0A4Y2WWN6_ARAVE</name>
<gene>
    <name evidence="2" type="ORF">AVEN_128504_1</name>
</gene>
<organism evidence="2 3">
    <name type="scientific">Araneus ventricosus</name>
    <name type="common">Orbweaver spider</name>
    <name type="synonym">Epeira ventricosa</name>
    <dbReference type="NCBI Taxonomy" id="182803"/>
    <lineage>
        <taxon>Eukaryota</taxon>
        <taxon>Metazoa</taxon>
        <taxon>Ecdysozoa</taxon>
        <taxon>Arthropoda</taxon>
        <taxon>Chelicerata</taxon>
        <taxon>Arachnida</taxon>
        <taxon>Araneae</taxon>
        <taxon>Araneomorphae</taxon>
        <taxon>Entelegynae</taxon>
        <taxon>Araneoidea</taxon>
        <taxon>Araneidae</taxon>
        <taxon>Araneus</taxon>
    </lineage>
</organism>